<dbReference type="KEGG" id="gni:GNIT_0745"/>
<dbReference type="Proteomes" id="UP000009282">
    <property type="component" value="Chromosome"/>
</dbReference>
<dbReference type="InterPro" id="IPR011971">
    <property type="entry name" value="CHP02284"/>
</dbReference>
<dbReference type="RefSeq" id="WP_014107764.1">
    <property type="nucleotide sequence ID" value="NC_016041.1"/>
</dbReference>
<dbReference type="HOGENOM" id="CLU_114531_4_0_6"/>
<dbReference type="OrthoDB" id="6105385at2"/>
<dbReference type="AlphaFoldDB" id="G4QJ21"/>
<dbReference type="Pfam" id="PF09537">
    <property type="entry name" value="DUF2383"/>
    <property type="match status" value="1"/>
</dbReference>
<gene>
    <name evidence="2" type="ordered locus">GNIT_0745</name>
</gene>
<keyword evidence="3" id="KW-1185">Reference proteome</keyword>
<reference evidence="2 3" key="1">
    <citation type="journal article" date="2011" name="J. Bacteriol.">
        <title>Complete genome sequence of seawater bacterium Glaciecola nitratireducens FR1064T.</title>
        <authorList>
            <person name="Bian F."/>
            <person name="Qin Q.L."/>
            <person name="Xie B.B."/>
            <person name="Shu Y.L."/>
            <person name="Zhang X.Y."/>
            <person name="Yu Y."/>
            <person name="Chen B."/>
            <person name="Chen X.L."/>
            <person name="Zhou B.C."/>
            <person name="Zhang Y.Z."/>
        </authorList>
    </citation>
    <scope>NUCLEOTIDE SEQUENCE [LARGE SCALE GENOMIC DNA]</scope>
    <source>
        <strain evidence="3">JCM 12485 / KCTC 12276 / FR1064</strain>
    </source>
</reference>
<dbReference type="InterPro" id="IPR019052">
    <property type="entry name" value="DUF2383"/>
</dbReference>
<dbReference type="InterPro" id="IPR012347">
    <property type="entry name" value="Ferritin-like"/>
</dbReference>
<sequence>MTNQVKQVEKVTDVIQVLHAGIGFYEDAMKEVDNMSVKSAFSRMVENKEKTIAQLQPLAIAEQGDVEKGSSWAVEARKMYTKLASSISSNQDFTFVDQLEEVEDKVLEVLDEAMGADQPAAAMVTLRAVKAEAQSLHDEMKALQETMKQ</sequence>
<dbReference type="EMBL" id="CP003060">
    <property type="protein sequence ID" value="AEP28889.1"/>
    <property type="molecule type" value="Genomic_DNA"/>
</dbReference>
<evidence type="ECO:0000313" key="2">
    <source>
        <dbReference type="EMBL" id="AEP28889.1"/>
    </source>
</evidence>
<feature type="domain" description="DUF2383" evidence="1">
    <location>
        <begin position="8"/>
        <end position="114"/>
    </location>
</feature>
<name>G4QJ21_GLANF</name>
<proteinExistence type="predicted"/>
<dbReference type="eggNOG" id="ENOG5032V50">
    <property type="taxonomic scope" value="Bacteria"/>
</dbReference>
<protein>
    <recommendedName>
        <fullName evidence="1">DUF2383 domain-containing protein</fullName>
    </recommendedName>
</protein>
<dbReference type="STRING" id="1085623.GNIT_0745"/>
<organism evidence="2 3">
    <name type="scientific">Glaciecola nitratireducens (strain JCM 12485 / KCTC 12276 / FR1064)</name>
    <dbReference type="NCBI Taxonomy" id="1085623"/>
    <lineage>
        <taxon>Bacteria</taxon>
        <taxon>Pseudomonadati</taxon>
        <taxon>Pseudomonadota</taxon>
        <taxon>Gammaproteobacteria</taxon>
        <taxon>Alteromonadales</taxon>
        <taxon>Alteromonadaceae</taxon>
        <taxon>Brumicola</taxon>
    </lineage>
</organism>
<evidence type="ECO:0000259" key="1">
    <source>
        <dbReference type="Pfam" id="PF09537"/>
    </source>
</evidence>
<evidence type="ECO:0000313" key="3">
    <source>
        <dbReference type="Proteomes" id="UP000009282"/>
    </source>
</evidence>
<accession>G4QJ21</accession>
<dbReference type="Gene3D" id="1.20.1260.10">
    <property type="match status" value="1"/>
</dbReference>
<dbReference type="NCBIfam" id="TIGR02284">
    <property type="entry name" value="PA2169 family four-helix-bundle protein"/>
    <property type="match status" value="1"/>
</dbReference>